<dbReference type="Pfam" id="PF00389">
    <property type="entry name" value="2-Hacid_dh"/>
    <property type="match status" value="1"/>
</dbReference>
<accession>A0A7C2K2C9</accession>
<evidence type="ECO:0000256" key="1">
    <source>
        <dbReference type="ARBA" id="ARBA00005854"/>
    </source>
</evidence>
<dbReference type="AlphaFoldDB" id="A0A7C2K2C9"/>
<evidence type="ECO:0000259" key="6">
    <source>
        <dbReference type="Pfam" id="PF02826"/>
    </source>
</evidence>
<dbReference type="InterPro" id="IPR043322">
    <property type="entry name" value="CtBP"/>
</dbReference>
<comment type="caution">
    <text evidence="7">The sequence shown here is derived from an EMBL/GenBank/DDBJ whole genome shotgun (WGS) entry which is preliminary data.</text>
</comment>
<dbReference type="InterPro" id="IPR006139">
    <property type="entry name" value="D-isomer_2_OHA_DH_cat_dom"/>
</dbReference>
<evidence type="ECO:0000313" key="7">
    <source>
        <dbReference type="EMBL" id="HEN16547.1"/>
    </source>
</evidence>
<dbReference type="InterPro" id="IPR006140">
    <property type="entry name" value="D-isomer_DH_NAD-bd"/>
</dbReference>
<keyword evidence="3" id="KW-0520">NAD</keyword>
<organism evidence="7">
    <name type="scientific">Schlesneria paludicola</name>
    <dbReference type="NCBI Taxonomy" id="360056"/>
    <lineage>
        <taxon>Bacteria</taxon>
        <taxon>Pseudomonadati</taxon>
        <taxon>Planctomycetota</taxon>
        <taxon>Planctomycetia</taxon>
        <taxon>Planctomycetales</taxon>
        <taxon>Planctomycetaceae</taxon>
        <taxon>Schlesneria</taxon>
    </lineage>
</organism>
<gene>
    <name evidence="7" type="ORF">ENQ76_13885</name>
</gene>
<sequence>MSPRYRVLITDRAWPDTSVEQRVLSTVDAVVIEPAGTDESALIAAAADVDAIATNWANVTDAVLRAATKCRIVARLGIGVDNIAIPTATERGIPVTNVPDYCVAEVADHALGLLLACARRIGFFHQRTKRGEYNLQAATPMRRLSTQTLGLFGLGHIGRAVATRAQALGLTVIAHTASGFDHGTGCRMVSFEDLLSDTDFLSLHAPLTDSTRRVFDAAAFSRMKPTAYLINTSRGGLIDEAALWQALQEDRLAGAALDVFDPEPPDLSQPLFQDERVIVTPHAAFVSEESLAQMRTQAMEEIAAVLSNRRPRNVINPQVYAPAS</sequence>
<dbReference type="EMBL" id="DSOK01000382">
    <property type="protein sequence ID" value="HEN16547.1"/>
    <property type="molecule type" value="Genomic_DNA"/>
</dbReference>
<reference evidence="7" key="1">
    <citation type="journal article" date="2020" name="mSystems">
        <title>Genome- and Community-Level Interaction Insights into Carbon Utilization and Element Cycling Functions of Hydrothermarchaeota in Hydrothermal Sediment.</title>
        <authorList>
            <person name="Zhou Z."/>
            <person name="Liu Y."/>
            <person name="Xu W."/>
            <person name="Pan J."/>
            <person name="Luo Z.H."/>
            <person name="Li M."/>
        </authorList>
    </citation>
    <scope>NUCLEOTIDE SEQUENCE [LARGE SCALE GENOMIC DNA]</scope>
    <source>
        <strain evidence="7">SpSt-339</strain>
    </source>
</reference>
<dbReference type="GO" id="GO:0016616">
    <property type="term" value="F:oxidoreductase activity, acting on the CH-OH group of donors, NAD or NADP as acceptor"/>
    <property type="evidence" value="ECO:0007669"/>
    <property type="project" value="InterPro"/>
</dbReference>
<dbReference type="PANTHER" id="PTHR43761:SF1">
    <property type="entry name" value="D-ISOMER SPECIFIC 2-HYDROXYACID DEHYDROGENASE CATALYTIC DOMAIN-CONTAINING PROTEIN-RELATED"/>
    <property type="match status" value="1"/>
</dbReference>
<dbReference type="SUPFAM" id="SSF51735">
    <property type="entry name" value="NAD(P)-binding Rossmann-fold domains"/>
    <property type="match status" value="1"/>
</dbReference>
<dbReference type="InterPro" id="IPR050418">
    <property type="entry name" value="D-iso_2-hydroxyacid_DH_PdxB"/>
</dbReference>
<evidence type="ECO:0000259" key="5">
    <source>
        <dbReference type="Pfam" id="PF00389"/>
    </source>
</evidence>
<name>A0A7C2K2C9_9PLAN</name>
<comment type="similarity">
    <text evidence="1 4">Belongs to the D-isomer specific 2-hydroxyacid dehydrogenase family.</text>
</comment>
<dbReference type="Pfam" id="PF02826">
    <property type="entry name" value="2-Hacid_dh_C"/>
    <property type="match status" value="1"/>
</dbReference>
<dbReference type="CDD" id="cd05299">
    <property type="entry name" value="CtBP_dh"/>
    <property type="match status" value="1"/>
</dbReference>
<protein>
    <submittedName>
        <fullName evidence="7">C-terminal binding protein</fullName>
    </submittedName>
</protein>
<dbReference type="InterPro" id="IPR036291">
    <property type="entry name" value="NAD(P)-bd_dom_sf"/>
</dbReference>
<evidence type="ECO:0000256" key="2">
    <source>
        <dbReference type="ARBA" id="ARBA00023002"/>
    </source>
</evidence>
<dbReference type="SUPFAM" id="SSF52283">
    <property type="entry name" value="Formate/glycerate dehydrogenase catalytic domain-like"/>
    <property type="match status" value="1"/>
</dbReference>
<dbReference type="InterPro" id="IPR029753">
    <property type="entry name" value="D-isomer_DH_CS"/>
</dbReference>
<dbReference type="GO" id="GO:0051287">
    <property type="term" value="F:NAD binding"/>
    <property type="evidence" value="ECO:0007669"/>
    <property type="project" value="InterPro"/>
</dbReference>
<feature type="domain" description="D-isomer specific 2-hydroxyacid dehydrogenase NAD-binding" evidence="6">
    <location>
        <begin position="111"/>
        <end position="284"/>
    </location>
</feature>
<keyword evidence="2 4" id="KW-0560">Oxidoreductase</keyword>
<dbReference type="FunFam" id="3.40.50.720:FF:000203">
    <property type="entry name" value="D-3-phosphoglycerate dehydrogenase (SerA)"/>
    <property type="match status" value="1"/>
</dbReference>
<dbReference type="PANTHER" id="PTHR43761">
    <property type="entry name" value="D-ISOMER SPECIFIC 2-HYDROXYACID DEHYDROGENASE FAMILY PROTEIN (AFU_ORTHOLOGUE AFUA_1G13630)"/>
    <property type="match status" value="1"/>
</dbReference>
<evidence type="ECO:0000256" key="4">
    <source>
        <dbReference type="RuleBase" id="RU003719"/>
    </source>
</evidence>
<dbReference type="GO" id="GO:0003714">
    <property type="term" value="F:transcription corepressor activity"/>
    <property type="evidence" value="ECO:0007669"/>
    <property type="project" value="InterPro"/>
</dbReference>
<evidence type="ECO:0000256" key="3">
    <source>
        <dbReference type="ARBA" id="ARBA00023027"/>
    </source>
</evidence>
<dbReference type="Gene3D" id="3.40.50.720">
    <property type="entry name" value="NAD(P)-binding Rossmann-like Domain"/>
    <property type="match status" value="2"/>
</dbReference>
<proteinExistence type="inferred from homology"/>
<dbReference type="PROSITE" id="PS00671">
    <property type="entry name" value="D_2_HYDROXYACID_DH_3"/>
    <property type="match status" value="1"/>
</dbReference>
<feature type="domain" description="D-isomer specific 2-hydroxyacid dehydrogenase catalytic" evidence="5">
    <location>
        <begin position="18"/>
        <end position="316"/>
    </location>
</feature>